<sequence>MREIALVSAFALAASAESNLIEIYKNASFIHQNFSNQKSEFSLNLPDFVELEDIDVAASCELLSLNLNEAKPAENEAYATFKQNEKELEELNDKLNALNSKNAFLNNFPAFKEQSVANLDADGDKFYEAVLKNLAQISQTKKQIDELKKKMNATEVKNFQKLDLKFECDPKQVKISYPVGVSVNLKNKIQADVAKGKVEISQNLTVTNPLGIDLNSLTIALYPFYYSSNLTPAPFYPRYEGKPAPRNMMPLAAAPMMEASADMSVARAPAKKSSVKDMQSINEQNALANAWRIEGVSLKADETADFAYDKQSLDAKFDLVIDGYGSAGAFVRAAFKPERSIESAQSEFKIDGINIGKRYVGYAAGEEAKEFFGKNELVSVKKEANGEYTKESFFGSKNKISRGYKYSVKNSSKLAWDVVLEEQAPVSTHESVSVSVKNDPKENEIGKDGKVTWKFALKPNESEEVNFSYELTKPSE</sequence>
<dbReference type="RefSeq" id="WP_002946021.1">
    <property type="nucleotide sequence ID" value="NZ_CP012543.1"/>
</dbReference>
<feature type="domain" description="DUF4139" evidence="2">
    <location>
        <begin position="189"/>
        <end position="474"/>
    </location>
</feature>
<evidence type="ECO:0000256" key="1">
    <source>
        <dbReference type="SAM" id="Coils"/>
    </source>
</evidence>
<dbReference type="KEGG" id="crx:CRECT_0494"/>
<evidence type="ECO:0000259" key="2">
    <source>
        <dbReference type="Pfam" id="PF13598"/>
    </source>
</evidence>
<organism evidence="3">
    <name type="scientific">Campylobacter rectus</name>
    <name type="common">Wolinella recta</name>
    <dbReference type="NCBI Taxonomy" id="203"/>
    <lineage>
        <taxon>Bacteria</taxon>
        <taxon>Pseudomonadati</taxon>
        <taxon>Campylobacterota</taxon>
        <taxon>Epsilonproteobacteria</taxon>
        <taxon>Campylobacterales</taxon>
        <taxon>Campylobacteraceae</taxon>
        <taxon>Campylobacter</taxon>
    </lineage>
</organism>
<reference evidence="3" key="1">
    <citation type="submission" date="2016-07" db="EMBL/GenBank/DDBJ databases">
        <title>Comparative genomics of the Campylobacter concisus group.</title>
        <authorList>
            <person name="Miller W.G."/>
            <person name="Yee E."/>
            <person name="Chapman M.H."/>
            <person name="Huynh S."/>
            <person name="Bono J.L."/>
            <person name="On S.L.W."/>
            <person name="StLeger J."/>
            <person name="Foster G."/>
            <person name="Parker C.T."/>
        </authorList>
    </citation>
    <scope>NUCLEOTIDE SEQUENCE [LARGE SCALE GENOMIC DNA]</scope>
    <source>
        <strain evidence="3">ATCC 33238</strain>
    </source>
</reference>
<dbReference type="Pfam" id="PF13598">
    <property type="entry name" value="DUF4139"/>
    <property type="match status" value="1"/>
</dbReference>
<accession>A0A6G5QKQ9</accession>
<evidence type="ECO:0000313" key="3">
    <source>
        <dbReference type="EMBL" id="QCD46184.1"/>
    </source>
</evidence>
<feature type="coiled-coil region" evidence="1">
    <location>
        <begin position="74"/>
        <end position="108"/>
    </location>
</feature>
<name>A0A6G5QKQ9_CAMRE</name>
<dbReference type="EMBL" id="CP012543">
    <property type="protein sequence ID" value="QCD46184.1"/>
    <property type="molecule type" value="Genomic_DNA"/>
</dbReference>
<proteinExistence type="predicted"/>
<dbReference type="AlphaFoldDB" id="A0A6G5QKQ9"/>
<protein>
    <submittedName>
        <fullName evidence="3">Putative DUF4139 domain protein</fullName>
    </submittedName>
</protein>
<dbReference type="InterPro" id="IPR037291">
    <property type="entry name" value="DUF4139"/>
</dbReference>
<keyword evidence="1" id="KW-0175">Coiled coil</keyword>
<dbReference type="Proteomes" id="UP000502377">
    <property type="component" value="Chromosome"/>
</dbReference>
<gene>
    <name evidence="3" type="ORF">CRECT_0494</name>
</gene>